<evidence type="ECO:0000256" key="1">
    <source>
        <dbReference type="ARBA" id="ARBA00004191"/>
    </source>
</evidence>
<organism evidence="7 8">
    <name type="scientific">Leucocoprinus leucothites</name>
    <dbReference type="NCBI Taxonomy" id="201217"/>
    <lineage>
        <taxon>Eukaryota</taxon>
        <taxon>Fungi</taxon>
        <taxon>Dikarya</taxon>
        <taxon>Basidiomycota</taxon>
        <taxon>Agaricomycotina</taxon>
        <taxon>Agaricomycetes</taxon>
        <taxon>Agaricomycetidae</taxon>
        <taxon>Agaricales</taxon>
        <taxon>Agaricineae</taxon>
        <taxon>Agaricaceae</taxon>
        <taxon>Leucocoprinus</taxon>
    </lineage>
</organism>
<evidence type="ECO:0000313" key="8">
    <source>
        <dbReference type="Proteomes" id="UP000559027"/>
    </source>
</evidence>
<dbReference type="GO" id="GO:0009277">
    <property type="term" value="C:fungal-type cell wall"/>
    <property type="evidence" value="ECO:0007669"/>
    <property type="project" value="InterPro"/>
</dbReference>
<sequence length="113" mass="10989">MFSKIALFVTSAFVLAAVAAPGGPIGGSSCNAGPVQCCNTVQSAKDSSGPLQALLGLIGVNLADTTANIGVTCTPLSVIGVSGNGCSAQSVCCENNSFKGVVALGCTPVNVIL</sequence>
<evidence type="ECO:0000256" key="3">
    <source>
        <dbReference type="ARBA" id="ARBA00022512"/>
    </source>
</evidence>
<proteinExistence type="inferred from homology"/>
<comment type="subcellular location">
    <subcellularLocation>
        <location evidence="1 6">Secreted</location>
        <location evidence="1 6">Cell wall</location>
    </subcellularLocation>
</comment>
<gene>
    <name evidence="7" type="ORF">D9756_008354</name>
</gene>
<keyword evidence="3 6" id="KW-0134">Cell wall</keyword>
<keyword evidence="5 6" id="KW-1015">Disulfide bond</keyword>
<evidence type="ECO:0000313" key="7">
    <source>
        <dbReference type="EMBL" id="KAF5351085.1"/>
    </source>
</evidence>
<keyword evidence="6" id="KW-0732">Signal</keyword>
<evidence type="ECO:0000256" key="4">
    <source>
        <dbReference type="ARBA" id="ARBA00022525"/>
    </source>
</evidence>
<protein>
    <recommendedName>
        <fullName evidence="6">Hydrophobin</fullName>
    </recommendedName>
</protein>
<dbReference type="Proteomes" id="UP000559027">
    <property type="component" value="Unassembled WGS sequence"/>
</dbReference>
<evidence type="ECO:0000256" key="6">
    <source>
        <dbReference type="RuleBase" id="RU365009"/>
    </source>
</evidence>
<dbReference type="SMART" id="SM00075">
    <property type="entry name" value="HYDRO"/>
    <property type="match status" value="1"/>
</dbReference>
<feature type="signal peptide" evidence="6">
    <location>
        <begin position="1"/>
        <end position="19"/>
    </location>
</feature>
<dbReference type="OrthoDB" id="4225815at2759"/>
<comment type="similarity">
    <text evidence="2 6">Belongs to the fungal hydrophobin family.</text>
</comment>
<evidence type="ECO:0000256" key="2">
    <source>
        <dbReference type="ARBA" id="ARBA00010446"/>
    </source>
</evidence>
<dbReference type="EMBL" id="JAACJO010000013">
    <property type="protein sequence ID" value="KAF5351085.1"/>
    <property type="molecule type" value="Genomic_DNA"/>
</dbReference>
<dbReference type="AlphaFoldDB" id="A0A8H5FVA3"/>
<feature type="chain" id="PRO_5034251894" description="Hydrophobin" evidence="6">
    <location>
        <begin position="20"/>
        <end position="113"/>
    </location>
</feature>
<keyword evidence="4 6" id="KW-0964">Secreted</keyword>
<accession>A0A8H5FVA3</accession>
<comment type="caution">
    <text evidence="7">The sequence shown here is derived from an EMBL/GenBank/DDBJ whole genome shotgun (WGS) entry which is preliminary data.</text>
</comment>
<dbReference type="PROSITE" id="PS51257">
    <property type="entry name" value="PROKAR_LIPOPROTEIN"/>
    <property type="match status" value="1"/>
</dbReference>
<name>A0A8H5FVA3_9AGAR</name>
<dbReference type="CDD" id="cd23507">
    <property type="entry name" value="hydrophobin_I"/>
    <property type="match status" value="1"/>
</dbReference>
<dbReference type="Pfam" id="PF01185">
    <property type="entry name" value="Hydrophobin"/>
    <property type="match status" value="1"/>
</dbReference>
<reference evidence="7 8" key="1">
    <citation type="journal article" date="2020" name="ISME J.">
        <title>Uncovering the hidden diversity of litter-decomposition mechanisms in mushroom-forming fungi.</title>
        <authorList>
            <person name="Floudas D."/>
            <person name="Bentzer J."/>
            <person name="Ahren D."/>
            <person name="Johansson T."/>
            <person name="Persson P."/>
            <person name="Tunlid A."/>
        </authorList>
    </citation>
    <scope>NUCLEOTIDE SEQUENCE [LARGE SCALE GENOMIC DNA]</scope>
    <source>
        <strain evidence="7 8">CBS 146.42</strain>
    </source>
</reference>
<dbReference type="InterPro" id="IPR001338">
    <property type="entry name" value="Class_I_Hydrophobin"/>
</dbReference>
<dbReference type="GO" id="GO:0005199">
    <property type="term" value="F:structural constituent of cell wall"/>
    <property type="evidence" value="ECO:0007669"/>
    <property type="project" value="InterPro"/>
</dbReference>
<evidence type="ECO:0000256" key="5">
    <source>
        <dbReference type="ARBA" id="ARBA00023157"/>
    </source>
</evidence>
<keyword evidence="8" id="KW-1185">Reference proteome</keyword>